<name>A0A5J5FTP5_9BACL</name>
<feature type="active site" description="Proton donor" evidence="4">
    <location>
        <position position="115"/>
    </location>
</feature>
<dbReference type="Proteomes" id="UP000367750">
    <property type="component" value="Unassembled WGS sequence"/>
</dbReference>
<dbReference type="PANTHER" id="PTHR43369:SF2">
    <property type="entry name" value="PHOSPHORIBOSYLGLYCINAMIDE FORMYLTRANSFERASE"/>
    <property type="match status" value="1"/>
</dbReference>
<accession>A0A5J5FTP5</accession>
<comment type="function">
    <text evidence="4">Catalyzes the transfer of a formyl group from 10-formyltetrahydrofolate to 5-phospho-ribosyl-glycinamide (GAR), producing 5-phospho-ribosyl-N-formylglycinamide (FGAR) and tetrahydrofolate.</text>
</comment>
<feature type="binding site" evidence="4">
    <location>
        <begin position="96"/>
        <end position="99"/>
    </location>
    <ligand>
        <name>(6R)-10-formyltetrahydrofolate</name>
        <dbReference type="ChEBI" id="CHEBI:195366"/>
    </ligand>
</feature>
<comment type="similarity">
    <text evidence="4">Belongs to the GART family.</text>
</comment>
<dbReference type="GO" id="GO:0006189">
    <property type="term" value="P:'de novo' IMP biosynthetic process"/>
    <property type="evidence" value="ECO:0007669"/>
    <property type="project" value="UniProtKB-UniRule"/>
</dbReference>
<feature type="domain" description="Formyl transferase N-terminal" evidence="5">
    <location>
        <begin position="8"/>
        <end position="188"/>
    </location>
</feature>
<dbReference type="OrthoDB" id="9806170at2"/>
<evidence type="ECO:0000256" key="2">
    <source>
        <dbReference type="ARBA" id="ARBA00022679"/>
    </source>
</evidence>
<evidence type="ECO:0000256" key="4">
    <source>
        <dbReference type="HAMAP-Rule" id="MF_01930"/>
    </source>
</evidence>
<feature type="binding site" evidence="4">
    <location>
        <position position="71"/>
    </location>
    <ligand>
        <name>(6R)-10-formyltetrahydrofolate</name>
        <dbReference type="ChEBI" id="CHEBI:195366"/>
    </ligand>
</feature>
<sequence length="208" mass="22214">MSREAPARIAVFASGQGSNFTALLEAEREGRLGKARIVLFVSDRPEAPAGRRAEEAGVPTLLLRPKDFSDRGEYEAAIVEELQRQGIDLIVLAGYMRLITPVLLSPFAGRILNIHPSLLPAFPGKDAIGQALAYGVKLTGVTVHIVDGGMDTGPVVAQRAVEVLETDDAASLAQRIHAAEHELYAKVVAAWSEGRIELDGRQAKTGGL</sequence>
<feature type="binding site" evidence="4">
    <location>
        <position position="113"/>
    </location>
    <ligand>
        <name>(6R)-10-formyltetrahydrofolate</name>
        <dbReference type="ChEBI" id="CHEBI:195366"/>
    </ligand>
</feature>
<dbReference type="InterPro" id="IPR002376">
    <property type="entry name" value="Formyl_transf_N"/>
</dbReference>
<dbReference type="AlphaFoldDB" id="A0A5J5FTP5"/>
<gene>
    <name evidence="4" type="primary">purN</name>
    <name evidence="6" type="ORF">F4V43_18460</name>
</gene>
<evidence type="ECO:0000256" key="1">
    <source>
        <dbReference type="ARBA" id="ARBA00005054"/>
    </source>
</evidence>
<dbReference type="EMBL" id="VYKK01000031">
    <property type="protein sequence ID" value="KAA8996861.1"/>
    <property type="molecule type" value="Genomic_DNA"/>
</dbReference>
<dbReference type="GO" id="GO:0005829">
    <property type="term" value="C:cytosol"/>
    <property type="evidence" value="ECO:0007669"/>
    <property type="project" value="TreeGrafter"/>
</dbReference>
<feature type="site" description="Raises pKa of active site His" evidence="4">
    <location>
        <position position="151"/>
    </location>
</feature>
<keyword evidence="7" id="KW-1185">Reference proteome</keyword>
<protein>
    <recommendedName>
        <fullName evidence="4">Phosphoribosylglycinamide formyltransferase</fullName>
        <ecNumber evidence="4">2.1.2.2</ecNumber>
    </recommendedName>
    <alternativeName>
        <fullName evidence="4">5'-phosphoribosylglycinamide transformylase</fullName>
    </alternativeName>
    <alternativeName>
        <fullName evidence="4">GAR transformylase</fullName>
        <shortName evidence="4">GART</shortName>
    </alternativeName>
</protein>
<dbReference type="GO" id="GO:0004644">
    <property type="term" value="F:phosphoribosylglycinamide formyltransferase activity"/>
    <property type="evidence" value="ECO:0007669"/>
    <property type="project" value="UniProtKB-UniRule"/>
</dbReference>
<evidence type="ECO:0000259" key="5">
    <source>
        <dbReference type="Pfam" id="PF00551"/>
    </source>
</evidence>
<dbReference type="RefSeq" id="WP_150459744.1">
    <property type="nucleotide sequence ID" value="NZ_VYKK01000031.1"/>
</dbReference>
<comment type="catalytic activity">
    <reaction evidence="4">
        <text>N(1)-(5-phospho-beta-D-ribosyl)glycinamide + (6R)-10-formyltetrahydrofolate = N(2)-formyl-N(1)-(5-phospho-beta-D-ribosyl)glycinamide + (6S)-5,6,7,8-tetrahydrofolate + H(+)</text>
        <dbReference type="Rhea" id="RHEA:15053"/>
        <dbReference type="ChEBI" id="CHEBI:15378"/>
        <dbReference type="ChEBI" id="CHEBI:57453"/>
        <dbReference type="ChEBI" id="CHEBI:143788"/>
        <dbReference type="ChEBI" id="CHEBI:147286"/>
        <dbReference type="ChEBI" id="CHEBI:195366"/>
        <dbReference type="EC" id="2.1.2.2"/>
    </reaction>
</comment>
<dbReference type="Pfam" id="PF00551">
    <property type="entry name" value="Formyl_trans_N"/>
    <property type="match status" value="1"/>
</dbReference>
<evidence type="ECO:0000313" key="7">
    <source>
        <dbReference type="Proteomes" id="UP000367750"/>
    </source>
</evidence>
<keyword evidence="2 4" id="KW-0808">Transferase</keyword>
<dbReference type="SUPFAM" id="SSF53328">
    <property type="entry name" value="Formyltransferase"/>
    <property type="match status" value="1"/>
</dbReference>
<dbReference type="InterPro" id="IPR036477">
    <property type="entry name" value="Formyl_transf_N_sf"/>
</dbReference>
<comment type="pathway">
    <text evidence="1 4">Purine metabolism; IMP biosynthesis via de novo pathway; N(2)-formyl-N(1)-(5-phospho-D-ribosyl)glycinamide from N(1)-(5-phospho-D-ribosyl)glycinamide (10-formyl THF route): step 1/1.</text>
</comment>
<dbReference type="EC" id="2.1.2.2" evidence="4"/>
<dbReference type="UniPathway" id="UPA00074">
    <property type="reaction ID" value="UER00126"/>
</dbReference>
<feature type="binding site" evidence="4">
    <location>
        <begin position="17"/>
        <end position="19"/>
    </location>
    <ligand>
        <name>N(1)-(5-phospho-beta-D-ribosyl)glycinamide</name>
        <dbReference type="ChEBI" id="CHEBI:143788"/>
    </ligand>
</feature>
<dbReference type="HAMAP" id="MF_01930">
    <property type="entry name" value="PurN"/>
    <property type="match status" value="1"/>
</dbReference>
<proteinExistence type="inferred from homology"/>
<dbReference type="PANTHER" id="PTHR43369">
    <property type="entry name" value="PHOSPHORIBOSYLGLYCINAMIDE FORMYLTRANSFERASE"/>
    <property type="match status" value="1"/>
</dbReference>
<dbReference type="CDD" id="cd08645">
    <property type="entry name" value="FMT_core_GART"/>
    <property type="match status" value="1"/>
</dbReference>
<comment type="caution">
    <text evidence="6">The sequence shown here is derived from an EMBL/GenBank/DDBJ whole genome shotgun (WGS) entry which is preliminary data.</text>
</comment>
<evidence type="ECO:0000256" key="3">
    <source>
        <dbReference type="ARBA" id="ARBA00022755"/>
    </source>
</evidence>
<dbReference type="NCBIfam" id="TIGR00639">
    <property type="entry name" value="PurN"/>
    <property type="match status" value="1"/>
</dbReference>
<dbReference type="InterPro" id="IPR004607">
    <property type="entry name" value="GART"/>
</dbReference>
<keyword evidence="3 4" id="KW-0658">Purine biosynthesis</keyword>
<evidence type="ECO:0000313" key="6">
    <source>
        <dbReference type="EMBL" id="KAA8996861.1"/>
    </source>
</evidence>
<reference evidence="6 7" key="1">
    <citation type="submission" date="2019-09" db="EMBL/GenBank/DDBJ databases">
        <title>Bacillus ochoae sp. nov., Paenibacillus whitsoniae sp. nov., Paenibacillus spiritus sp. nov. Isolated from the Mars Exploration Rover during spacecraft assembly.</title>
        <authorList>
            <person name="Seuylemezian A."/>
            <person name="Vaishampayan P."/>
        </authorList>
    </citation>
    <scope>NUCLEOTIDE SEQUENCE [LARGE SCALE GENOMIC DNA]</scope>
    <source>
        <strain evidence="6 7">MER_111</strain>
    </source>
</reference>
<dbReference type="Gene3D" id="3.40.50.170">
    <property type="entry name" value="Formyl transferase, N-terminal domain"/>
    <property type="match status" value="1"/>
</dbReference>
<organism evidence="6 7">
    <name type="scientific">Paenibacillus spiritus</name>
    <dbReference type="NCBI Taxonomy" id="2496557"/>
    <lineage>
        <taxon>Bacteria</taxon>
        <taxon>Bacillati</taxon>
        <taxon>Bacillota</taxon>
        <taxon>Bacilli</taxon>
        <taxon>Bacillales</taxon>
        <taxon>Paenibacillaceae</taxon>
        <taxon>Paenibacillus</taxon>
    </lineage>
</organism>